<dbReference type="EMBL" id="JACGCM010001377">
    <property type="protein sequence ID" value="KAF6156134.1"/>
    <property type="molecule type" value="Genomic_DNA"/>
</dbReference>
<evidence type="ECO:0000313" key="2">
    <source>
        <dbReference type="Proteomes" id="UP000541444"/>
    </source>
</evidence>
<accession>A0A7J7MMU8</accession>
<evidence type="ECO:0000313" key="1">
    <source>
        <dbReference type="EMBL" id="KAF6156134.1"/>
    </source>
</evidence>
<reference evidence="1 2" key="1">
    <citation type="journal article" date="2020" name="IScience">
        <title>Genome Sequencing of the Endangered Kingdonia uniflora (Circaeasteraceae, Ranunculales) Reveals Potential Mechanisms of Evolutionary Specialization.</title>
        <authorList>
            <person name="Sun Y."/>
            <person name="Deng T."/>
            <person name="Zhang A."/>
            <person name="Moore M.J."/>
            <person name="Landis J.B."/>
            <person name="Lin N."/>
            <person name="Zhang H."/>
            <person name="Zhang X."/>
            <person name="Huang J."/>
            <person name="Zhang X."/>
            <person name="Sun H."/>
            <person name="Wang H."/>
        </authorList>
    </citation>
    <scope>NUCLEOTIDE SEQUENCE [LARGE SCALE GENOMIC DNA]</scope>
    <source>
        <strain evidence="1">TB1705</strain>
        <tissue evidence="1">Leaf</tissue>
    </source>
</reference>
<organism evidence="1 2">
    <name type="scientific">Kingdonia uniflora</name>
    <dbReference type="NCBI Taxonomy" id="39325"/>
    <lineage>
        <taxon>Eukaryota</taxon>
        <taxon>Viridiplantae</taxon>
        <taxon>Streptophyta</taxon>
        <taxon>Embryophyta</taxon>
        <taxon>Tracheophyta</taxon>
        <taxon>Spermatophyta</taxon>
        <taxon>Magnoliopsida</taxon>
        <taxon>Ranunculales</taxon>
        <taxon>Circaeasteraceae</taxon>
        <taxon>Kingdonia</taxon>
    </lineage>
</organism>
<name>A0A7J7MMU8_9MAGN</name>
<proteinExistence type="predicted"/>
<gene>
    <name evidence="1" type="ORF">GIB67_024104</name>
</gene>
<keyword evidence="2" id="KW-1185">Reference proteome</keyword>
<dbReference type="AlphaFoldDB" id="A0A7J7MMU8"/>
<comment type="caution">
    <text evidence="1">The sequence shown here is derived from an EMBL/GenBank/DDBJ whole genome shotgun (WGS) entry which is preliminary data.</text>
</comment>
<protein>
    <submittedName>
        <fullName evidence="1">Uncharacterized protein</fullName>
    </submittedName>
</protein>
<sequence length="88" mass="9952">MGSLFLDCTLTHGGTVQLKETVVSTGGKGISRRIRQVKNLYSLPYGFYKYSLPFRSPELLYVTENIISAQVILLHFSEYISCCLNEKN</sequence>
<dbReference type="Proteomes" id="UP000541444">
    <property type="component" value="Unassembled WGS sequence"/>
</dbReference>